<name>A0A3M7KSC0_AUXPR</name>
<reference evidence="2" key="1">
    <citation type="journal article" date="2018" name="Algal Res.">
        <title>Characterization of plant carbon substrate utilization by Auxenochlorella protothecoides.</title>
        <authorList>
            <person name="Vogler B.W."/>
            <person name="Starkenburg S.R."/>
            <person name="Sudasinghe N."/>
            <person name="Schambach J.Y."/>
            <person name="Rollin J.A."/>
            <person name="Pattathil S."/>
            <person name="Barry A.N."/>
        </authorList>
    </citation>
    <scope>NUCLEOTIDE SEQUENCE [LARGE SCALE GENOMIC DNA]</scope>
    <source>
        <strain evidence="2">UTEX 25</strain>
    </source>
</reference>
<evidence type="ECO:0000313" key="1">
    <source>
        <dbReference type="EMBL" id="RMZ52749.1"/>
    </source>
</evidence>
<gene>
    <name evidence="1" type="ORF">APUTEX25_000868</name>
</gene>
<accession>A0A3M7KSC0</accession>
<dbReference type="AlphaFoldDB" id="A0A3M7KSC0"/>
<organism evidence="1 2">
    <name type="scientific">Auxenochlorella protothecoides</name>
    <name type="common">Green microalga</name>
    <name type="synonym">Chlorella protothecoides</name>
    <dbReference type="NCBI Taxonomy" id="3075"/>
    <lineage>
        <taxon>Eukaryota</taxon>
        <taxon>Viridiplantae</taxon>
        <taxon>Chlorophyta</taxon>
        <taxon>core chlorophytes</taxon>
        <taxon>Trebouxiophyceae</taxon>
        <taxon>Chlorellales</taxon>
        <taxon>Chlorellaceae</taxon>
        <taxon>Auxenochlorella</taxon>
    </lineage>
</organism>
<dbReference type="EMBL" id="QOKY01000202">
    <property type="protein sequence ID" value="RMZ52749.1"/>
    <property type="molecule type" value="Genomic_DNA"/>
</dbReference>
<dbReference type="Proteomes" id="UP000279271">
    <property type="component" value="Unassembled WGS sequence"/>
</dbReference>
<feature type="non-terminal residue" evidence="1">
    <location>
        <position position="264"/>
    </location>
</feature>
<sequence>RLPPTASWHEGLSKAGAVRTSTLHIMGLSMSAIRVCNFEILSDRSTEVLTTMECLKPGQKACTADGNGNLGSGNNGNNNFGTNIVGNIDVGISNEGTANRGNNKKGTSNRCFNKSGIVTSSTTGACSGSFMYAWVGGPAHGGVDVACVVTTGGYIPYLVMCDLYPQMLGKLDSMEDDSPKSSVITILAELQSLIVLMSYFVGHASIYTDEETLSEVVPLTLLNPSPPPPGAYPPPPLFGSITGNVTRADNVFTFSVILEASSQT</sequence>
<comment type="caution">
    <text evidence="1">The sequence shown here is derived from an EMBL/GenBank/DDBJ whole genome shotgun (WGS) entry which is preliminary data.</text>
</comment>
<evidence type="ECO:0000313" key="2">
    <source>
        <dbReference type="Proteomes" id="UP000279271"/>
    </source>
</evidence>
<proteinExistence type="predicted"/>
<feature type="non-terminal residue" evidence="1">
    <location>
        <position position="1"/>
    </location>
</feature>
<protein>
    <submittedName>
        <fullName evidence="1">Uncharacterized protein</fullName>
    </submittedName>
</protein>